<feature type="region of interest" description="Disordered" evidence="1">
    <location>
        <begin position="271"/>
        <end position="391"/>
    </location>
</feature>
<feature type="compositionally biased region" description="Basic and acidic residues" evidence="1">
    <location>
        <begin position="336"/>
        <end position="348"/>
    </location>
</feature>
<keyword evidence="3" id="KW-1185">Reference proteome</keyword>
<feature type="region of interest" description="Disordered" evidence="1">
    <location>
        <begin position="420"/>
        <end position="642"/>
    </location>
</feature>
<dbReference type="InterPro" id="IPR029068">
    <property type="entry name" value="Glyas_Bleomycin-R_OHBP_Dase"/>
</dbReference>
<proteinExistence type="predicted"/>
<feature type="compositionally biased region" description="Low complexity" evidence="1">
    <location>
        <begin position="570"/>
        <end position="597"/>
    </location>
</feature>
<sequence>MQDTLPFVVVSNLPSSAAFYSAVTHPLGLRYISASSASLILGDTTAPNPIPVFEVRLAANTGSGLGRLTRTVFSAASADVVKSFHAAALRANPSLIKTPTVDKQTVGISYLSPDSSSARISDLDGNVMEVVYVNPPEYPSNYDGRTVRHTQSTNAEASRILDWNLDVATSQPVRSVAGSATMDGDSRTVVSRRTSRPYEEDDDGGMIVHRKTTMTKTTHYAQPQAPPTPPKEPDGFATNTLLGSVLGAAAVGVAVGGALTYCLMRNEQSRAPKQEYDAAPPPLTRRSTYPHPAQAQRYIEVERTDRARYPEGYGPDEKKYPPISGSKYSPSAPRSRAMEDMDDSDRRSHYTTGSRARRRSEVSASRQPLLLADSEHRSVASSKHSAVGGPKLLMDHAYRSESGSDFAAAEALFKPVDYHSRAASRAPSNAGTKVTAAASRRSSVSRRPSGYDRDDEDEDDRRSHAGTTRAPPRPVEVESYMSGRTDRSSASTVRPSARPSHSYNNSNDTTPSRRTMFTGEHGQTMDTNVSNILAYEFSKARKPSSSSRADHHQSRRRERSRNREGETARSRAPSAAPTAVKMPVRSSRAPSRAPSHAGTVVRDPGPLTPSSLADEARSVWQDDGRSVAPDDSISCIGSRRRR</sequence>
<feature type="compositionally biased region" description="Basic and acidic residues" evidence="1">
    <location>
        <begin position="299"/>
        <end position="320"/>
    </location>
</feature>
<evidence type="ECO:0000313" key="3">
    <source>
        <dbReference type="Proteomes" id="UP000070501"/>
    </source>
</evidence>
<dbReference type="PANTHER" id="PTHR35006">
    <property type="entry name" value="GLYOXALASE FAMILY PROTEIN (AFU_ORTHOLOGUE AFUA_5G14830)"/>
    <property type="match status" value="1"/>
</dbReference>
<dbReference type="OrthoDB" id="10249419at2759"/>
<dbReference type="STRING" id="196109.A0A136J0E1"/>
<evidence type="ECO:0000313" key="2">
    <source>
        <dbReference type="EMBL" id="KXJ90687.1"/>
    </source>
</evidence>
<dbReference type="Proteomes" id="UP000070501">
    <property type="component" value="Unassembled WGS sequence"/>
</dbReference>
<gene>
    <name evidence="2" type="ORF">Micbo1qcDRAFT_164316</name>
</gene>
<evidence type="ECO:0000256" key="1">
    <source>
        <dbReference type="SAM" id="MobiDB-lite"/>
    </source>
</evidence>
<accession>A0A136J0E1</accession>
<dbReference type="InParanoid" id="A0A136J0E1"/>
<evidence type="ECO:0008006" key="4">
    <source>
        <dbReference type="Google" id="ProtNLM"/>
    </source>
</evidence>
<dbReference type="AlphaFoldDB" id="A0A136J0E1"/>
<feature type="compositionally biased region" description="Low complexity" evidence="1">
    <location>
        <begin position="436"/>
        <end position="447"/>
    </location>
</feature>
<reference evidence="3" key="1">
    <citation type="submission" date="2016-02" db="EMBL/GenBank/DDBJ databases">
        <title>Draft genome sequence of Microdochium bolleyi, a fungal endophyte of beachgrass.</title>
        <authorList>
            <consortium name="DOE Joint Genome Institute"/>
            <person name="David A.S."/>
            <person name="May G."/>
            <person name="Haridas S."/>
            <person name="Lim J."/>
            <person name="Wang M."/>
            <person name="Labutti K."/>
            <person name="Lipzen A."/>
            <person name="Barry K."/>
            <person name="Grigoriev I.V."/>
        </authorList>
    </citation>
    <scope>NUCLEOTIDE SEQUENCE [LARGE SCALE GENOMIC DNA]</scope>
    <source>
        <strain evidence="3">J235TASD1</strain>
    </source>
</reference>
<feature type="compositionally biased region" description="Basic and acidic residues" evidence="1">
    <location>
        <begin position="614"/>
        <end position="625"/>
    </location>
</feature>
<dbReference type="Gene3D" id="3.10.180.10">
    <property type="entry name" value="2,3-Dihydroxybiphenyl 1,2-Dioxygenase, domain 1"/>
    <property type="match status" value="1"/>
</dbReference>
<name>A0A136J0E1_9PEZI</name>
<feature type="region of interest" description="Disordered" evidence="1">
    <location>
        <begin position="177"/>
        <end position="204"/>
    </location>
</feature>
<dbReference type="EMBL" id="KQ964252">
    <property type="protein sequence ID" value="KXJ90687.1"/>
    <property type="molecule type" value="Genomic_DNA"/>
</dbReference>
<organism evidence="2 3">
    <name type="scientific">Microdochium bolleyi</name>
    <dbReference type="NCBI Taxonomy" id="196109"/>
    <lineage>
        <taxon>Eukaryota</taxon>
        <taxon>Fungi</taxon>
        <taxon>Dikarya</taxon>
        <taxon>Ascomycota</taxon>
        <taxon>Pezizomycotina</taxon>
        <taxon>Sordariomycetes</taxon>
        <taxon>Xylariomycetidae</taxon>
        <taxon>Xylariales</taxon>
        <taxon>Microdochiaceae</taxon>
        <taxon>Microdochium</taxon>
    </lineage>
</organism>
<feature type="region of interest" description="Disordered" evidence="1">
    <location>
        <begin position="215"/>
        <end position="234"/>
    </location>
</feature>
<feature type="compositionally biased region" description="Polar residues" evidence="1">
    <location>
        <begin position="488"/>
        <end position="515"/>
    </location>
</feature>
<protein>
    <recommendedName>
        <fullName evidence="4">VOC domain-containing protein</fullName>
    </recommendedName>
</protein>
<dbReference type="PANTHER" id="PTHR35006:SF3">
    <property type="entry name" value="GLYOXALASE FAMILY PROTEIN (AFU_ORTHOLOGUE AFUA_3G06020)"/>
    <property type="match status" value="1"/>
</dbReference>